<protein>
    <submittedName>
        <fullName evidence="1">UBN2 domain-containing protein</fullName>
    </submittedName>
</protein>
<evidence type="ECO:0000313" key="2">
    <source>
        <dbReference type="Proteomes" id="UP000325315"/>
    </source>
</evidence>
<gene>
    <name evidence="1" type="ORF">EPI10_024534</name>
</gene>
<name>A0A5B6VZ06_9ROSI</name>
<dbReference type="EMBL" id="SMMG02000005">
    <property type="protein sequence ID" value="KAA3474224.1"/>
    <property type="molecule type" value="Genomic_DNA"/>
</dbReference>
<keyword evidence="2" id="KW-1185">Reference proteome</keyword>
<dbReference type="Proteomes" id="UP000325315">
    <property type="component" value="Unassembled WGS sequence"/>
</dbReference>
<sequence length="65" mass="7505">MTSTSGLVFLQESQSISKPPYLKFQLFLLEHKNVNDLAVWDIIMDDPYIPLKQEGELIIPKSKKK</sequence>
<organism evidence="1 2">
    <name type="scientific">Gossypium australe</name>
    <dbReference type="NCBI Taxonomy" id="47621"/>
    <lineage>
        <taxon>Eukaryota</taxon>
        <taxon>Viridiplantae</taxon>
        <taxon>Streptophyta</taxon>
        <taxon>Embryophyta</taxon>
        <taxon>Tracheophyta</taxon>
        <taxon>Spermatophyta</taxon>
        <taxon>Magnoliopsida</taxon>
        <taxon>eudicotyledons</taxon>
        <taxon>Gunneridae</taxon>
        <taxon>Pentapetalae</taxon>
        <taxon>rosids</taxon>
        <taxon>malvids</taxon>
        <taxon>Malvales</taxon>
        <taxon>Malvaceae</taxon>
        <taxon>Malvoideae</taxon>
        <taxon>Gossypium</taxon>
    </lineage>
</organism>
<accession>A0A5B6VZ06</accession>
<dbReference type="AlphaFoldDB" id="A0A5B6VZ06"/>
<comment type="caution">
    <text evidence="1">The sequence shown here is derived from an EMBL/GenBank/DDBJ whole genome shotgun (WGS) entry which is preliminary data.</text>
</comment>
<evidence type="ECO:0000313" key="1">
    <source>
        <dbReference type="EMBL" id="KAA3474224.1"/>
    </source>
</evidence>
<proteinExistence type="predicted"/>
<reference evidence="2" key="1">
    <citation type="journal article" date="2019" name="Plant Biotechnol. J.">
        <title>Genome sequencing of the Australian wild diploid species Gossypium australe highlights disease resistance and delayed gland morphogenesis.</title>
        <authorList>
            <person name="Cai Y."/>
            <person name="Cai X."/>
            <person name="Wang Q."/>
            <person name="Wang P."/>
            <person name="Zhang Y."/>
            <person name="Cai C."/>
            <person name="Xu Y."/>
            <person name="Wang K."/>
            <person name="Zhou Z."/>
            <person name="Wang C."/>
            <person name="Geng S."/>
            <person name="Li B."/>
            <person name="Dong Q."/>
            <person name="Hou Y."/>
            <person name="Wang H."/>
            <person name="Ai P."/>
            <person name="Liu Z."/>
            <person name="Yi F."/>
            <person name="Sun M."/>
            <person name="An G."/>
            <person name="Cheng J."/>
            <person name="Zhang Y."/>
            <person name="Shi Q."/>
            <person name="Xie Y."/>
            <person name="Shi X."/>
            <person name="Chang Y."/>
            <person name="Huang F."/>
            <person name="Chen Y."/>
            <person name="Hong S."/>
            <person name="Mi L."/>
            <person name="Sun Q."/>
            <person name="Zhang L."/>
            <person name="Zhou B."/>
            <person name="Peng R."/>
            <person name="Zhang X."/>
            <person name="Liu F."/>
        </authorList>
    </citation>
    <scope>NUCLEOTIDE SEQUENCE [LARGE SCALE GENOMIC DNA]</scope>
    <source>
        <strain evidence="2">cv. PA1801</strain>
    </source>
</reference>